<proteinExistence type="predicted"/>
<evidence type="ECO:0000313" key="3">
    <source>
        <dbReference type="Proteomes" id="UP000239001"/>
    </source>
</evidence>
<dbReference type="Gene3D" id="1.10.1660.10">
    <property type="match status" value="1"/>
</dbReference>
<sequence>MKRLTDIDQSQTYLLEEFTDLVNQLLPQYLPESKEPNEINPRLIRHYTTQGMLDEPKRSGKYAIYTYRHLLQILVIRRLLSEGINASTINRLATEKSNTELENLLTGGVQFNLTTAYPSIAEKNPLAYLQGLQKNHSINESVVYRQEQKADLTLDNTSSWIHIEVIPGLEIHIRSDFKYPKSKSEKQSLIEKLQETLKNYFNRQGK</sequence>
<dbReference type="EMBL" id="PXOH01000008">
    <property type="protein sequence ID" value="PSF37467.1"/>
    <property type="molecule type" value="Genomic_DNA"/>
</dbReference>
<dbReference type="SMART" id="SM00422">
    <property type="entry name" value="HTH_MERR"/>
    <property type="match status" value="1"/>
</dbReference>
<keyword evidence="3" id="KW-1185">Reference proteome</keyword>
<dbReference type="CDD" id="cd00592">
    <property type="entry name" value="HTH_MerR-like"/>
    <property type="match status" value="1"/>
</dbReference>
<dbReference type="Pfam" id="PF13411">
    <property type="entry name" value="MerR_1"/>
    <property type="match status" value="1"/>
</dbReference>
<evidence type="ECO:0000259" key="1">
    <source>
        <dbReference type="PROSITE" id="PS50937"/>
    </source>
</evidence>
<dbReference type="SUPFAM" id="SSF46955">
    <property type="entry name" value="Putative DNA-binding domain"/>
    <property type="match status" value="1"/>
</dbReference>
<dbReference type="AlphaFoldDB" id="A0A2T1LYJ0"/>
<dbReference type="InterPro" id="IPR000551">
    <property type="entry name" value="MerR-type_HTH_dom"/>
</dbReference>
<dbReference type="GO" id="GO:0003677">
    <property type="term" value="F:DNA binding"/>
    <property type="evidence" value="ECO:0007669"/>
    <property type="project" value="InterPro"/>
</dbReference>
<protein>
    <submittedName>
        <fullName evidence="2">MerR family transcriptional regulator</fullName>
    </submittedName>
</protein>
<dbReference type="Proteomes" id="UP000239001">
    <property type="component" value="Unassembled WGS sequence"/>
</dbReference>
<comment type="caution">
    <text evidence="2">The sequence shown here is derived from an EMBL/GenBank/DDBJ whole genome shotgun (WGS) entry which is preliminary data.</text>
</comment>
<gene>
    <name evidence="2" type="ORF">C7H19_09875</name>
</gene>
<dbReference type="OrthoDB" id="531611at2"/>
<reference evidence="2 3" key="1">
    <citation type="submission" date="2018-03" db="EMBL/GenBank/DDBJ databases">
        <title>The ancient ancestry and fast evolution of plastids.</title>
        <authorList>
            <person name="Moore K.R."/>
            <person name="Magnabosco C."/>
            <person name="Momper L."/>
            <person name="Gold D.A."/>
            <person name="Bosak T."/>
            <person name="Fournier G.P."/>
        </authorList>
    </citation>
    <scope>NUCLEOTIDE SEQUENCE [LARGE SCALE GENOMIC DNA]</scope>
    <source>
        <strain evidence="2 3">CCALA 016</strain>
    </source>
</reference>
<dbReference type="RefSeq" id="WP_106456708.1">
    <property type="nucleotide sequence ID" value="NZ_PXOH01000008.1"/>
</dbReference>
<feature type="domain" description="HTH merR-type" evidence="1">
    <location>
        <begin position="39"/>
        <end position="95"/>
    </location>
</feature>
<dbReference type="InterPro" id="IPR009061">
    <property type="entry name" value="DNA-bd_dom_put_sf"/>
</dbReference>
<accession>A0A2T1LYJ0</accession>
<dbReference type="PROSITE" id="PS50937">
    <property type="entry name" value="HTH_MERR_2"/>
    <property type="match status" value="1"/>
</dbReference>
<organism evidence="2 3">
    <name type="scientific">Aphanothece hegewaldii CCALA 016</name>
    <dbReference type="NCBI Taxonomy" id="2107694"/>
    <lineage>
        <taxon>Bacteria</taxon>
        <taxon>Bacillati</taxon>
        <taxon>Cyanobacteriota</taxon>
        <taxon>Cyanophyceae</taxon>
        <taxon>Oscillatoriophycideae</taxon>
        <taxon>Chroococcales</taxon>
        <taxon>Aphanothecaceae</taxon>
        <taxon>Aphanothece</taxon>
    </lineage>
</organism>
<reference evidence="2 3" key="2">
    <citation type="submission" date="2018-03" db="EMBL/GenBank/DDBJ databases">
        <authorList>
            <person name="Keele B.F."/>
        </authorList>
    </citation>
    <scope>NUCLEOTIDE SEQUENCE [LARGE SCALE GENOMIC DNA]</scope>
    <source>
        <strain evidence="2 3">CCALA 016</strain>
    </source>
</reference>
<evidence type="ECO:0000313" key="2">
    <source>
        <dbReference type="EMBL" id="PSF37467.1"/>
    </source>
</evidence>
<name>A0A2T1LYJ0_9CHRO</name>
<dbReference type="GO" id="GO:0006355">
    <property type="term" value="P:regulation of DNA-templated transcription"/>
    <property type="evidence" value="ECO:0007669"/>
    <property type="project" value="InterPro"/>
</dbReference>